<evidence type="ECO:0000256" key="2">
    <source>
        <dbReference type="ARBA" id="ARBA00022840"/>
    </source>
</evidence>
<evidence type="ECO:0000259" key="5">
    <source>
        <dbReference type="PROSITE" id="PS50067"/>
    </source>
</evidence>
<dbReference type="Gene3D" id="3.40.850.10">
    <property type="entry name" value="Kinesin motor domain"/>
    <property type="match status" value="1"/>
</dbReference>
<feature type="binding site" evidence="3">
    <location>
        <begin position="150"/>
        <end position="157"/>
    </location>
    <ligand>
        <name>ATP</name>
        <dbReference type="ChEBI" id="CHEBI:30616"/>
    </ligand>
</feature>
<organism evidence="6 7">
    <name type="scientific">Emiliania huxleyi (strain CCMP1516)</name>
    <dbReference type="NCBI Taxonomy" id="280463"/>
    <lineage>
        <taxon>Eukaryota</taxon>
        <taxon>Haptista</taxon>
        <taxon>Haptophyta</taxon>
        <taxon>Prymnesiophyceae</taxon>
        <taxon>Isochrysidales</taxon>
        <taxon>Noelaerhabdaceae</taxon>
        <taxon>Emiliania</taxon>
    </lineage>
</organism>
<dbReference type="GO" id="GO:0003777">
    <property type="term" value="F:microtubule motor activity"/>
    <property type="evidence" value="ECO:0007669"/>
    <property type="project" value="InterPro"/>
</dbReference>
<dbReference type="HOGENOM" id="CLU_001485_2_0_1"/>
<dbReference type="GO" id="GO:0007018">
    <property type="term" value="P:microtubule-based movement"/>
    <property type="evidence" value="ECO:0007669"/>
    <property type="project" value="InterPro"/>
</dbReference>
<dbReference type="InterPro" id="IPR027417">
    <property type="entry name" value="P-loop_NTPase"/>
</dbReference>
<dbReference type="EnsemblProtists" id="EOD14822">
    <property type="protein sequence ID" value="EOD14822"/>
    <property type="gene ID" value="EMIHUDRAFT_61931"/>
</dbReference>
<keyword evidence="2 3" id="KW-0067">ATP-binding</keyword>
<evidence type="ECO:0000313" key="7">
    <source>
        <dbReference type="Proteomes" id="UP000013827"/>
    </source>
</evidence>
<dbReference type="GO" id="GO:0005874">
    <property type="term" value="C:microtubule"/>
    <property type="evidence" value="ECO:0007669"/>
    <property type="project" value="UniProtKB-KW"/>
</dbReference>
<dbReference type="GO" id="GO:0007019">
    <property type="term" value="P:microtubule depolymerization"/>
    <property type="evidence" value="ECO:0007669"/>
    <property type="project" value="TreeGrafter"/>
</dbReference>
<dbReference type="KEGG" id="ehx:EMIHUDRAFT_61931"/>
<evidence type="ECO:0000256" key="1">
    <source>
        <dbReference type="ARBA" id="ARBA00022741"/>
    </source>
</evidence>
<dbReference type="SUPFAM" id="SSF52540">
    <property type="entry name" value="P-loop containing nucleoside triphosphate hydrolases"/>
    <property type="match status" value="1"/>
</dbReference>
<sequence length="378" mass="40464">MGNSESQPIRNSDKRTARRDNAELFNAAIWRYRGDVLGPLPQPFEGPSGDDCESEHQRVRVCVRRRPLFPHERRAGEFDVLSRAGNDAIVVHDCRMRPDCRNLLINHHSFTFDRVFDEEATTDEVYSAEVLPLVRRAAAGSVAATVLMYGQTGSGKTFTMAGLHSRLCDDLFASLSPADEVTATLTELGVGGARDLLRGGDVCQVLADPATGTVEPLPCAEVRVDGATGLRALFEYGASLRETAATGVHDASSRSHAVFRLHVQRAGVPGGSLTLVDLAGSEQRIDADSHSSERTRESAAINASLLALKDSVASLNGGGEFRSAAGGRHPLTLLLRPSFERSSEAGRQGSGTVIIATVSPASKDTEHSLNTLRHAAAM</sequence>
<dbReference type="GeneID" id="17261106"/>
<reference evidence="6" key="2">
    <citation type="submission" date="2024-10" db="UniProtKB">
        <authorList>
            <consortium name="EnsemblProtists"/>
        </authorList>
    </citation>
    <scope>IDENTIFICATION</scope>
</reference>
<dbReference type="eggNOG" id="KOG0246">
    <property type="taxonomic scope" value="Eukaryota"/>
</dbReference>
<keyword evidence="3 4" id="KW-0505">Motor protein</keyword>
<comment type="similarity">
    <text evidence="3 4">Belongs to the TRAFAC class myosin-kinesin ATPase superfamily. Kinesin family.</text>
</comment>
<dbReference type="GO" id="GO:0008017">
    <property type="term" value="F:microtubule binding"/>
    <property type="evidence" value="ECO:0007669"/>
    <property type="project" value="InterPro"/>
</dbReference>
<accession>A0A0D3IU87</accession>
<dbReference type="STRING" id="2903.R1BYF4"/>
<dbReference type="RefSeq" id="XP_005767251.1">
    <property type="nucleotide sequence ID" value="XM_005767194.1"/>
</dbReference>
<protein>
    <recommendedName>
        <fullName evidence="4">Kinesin-like protein</fullName>
    </recommendedName>
</protein>
<dbReference type="InterPro" id="IPR036961">
    <property type="entry name" value="Kinesin_motor_dom_sf"/>
</dbReference>
<dbReference type="PROSITE" id="PS50067">
    <property type="entry name" value="KINESIN_MOTOR_2"/>
    <property type="match status" value="1"/>
</dbReference>
<dbReference type="PROSITE" id="PS00411">
    <property type="entry name" value="KINESIN_MOTOR_1"/>
    <property type="match status" value="1"/>
</dbReference>
<dbReference type="SMART" id="SM00129">
    <property type="entry name" value="KISc"/>
    <property type="match status" value="1"/>
</dbReference>
<keyword evidence="1 3" id="KW-0547">Nucleotide-binding</keyword>
<dbReference type="PaxDb" id="2903-EOD14822"/>
<dbReference type="Proteomes" id="UP000013827">
    <property type="component" value="Unassembled WGS sequence"/>
</dbReference>
<name>A0A0D3IU87_EMIH1</name>
<dbReference type="AlphaFoldDB" id="A0A0D3IU87"/>
<dbReference type="PRINTS" id="PR00380">
    <property type="entry name" value="KINESINHEAVY"/>
</dbReference>
<dbReference type="PANTHER" id="PTHR47971">
    <property type="entry name" value="KINESIN-RELATED PROTEIN 6"/>
    <property type="match status" value="1"/>
</dbReference>
<evidence type="ECO:0000313" key="6">
    <source>
        <dbReference type="EnsemblProtists" id="EOD14822"/>
    </source>
</evidence>
<feature type="domain" description="Kinesin motor" evidence="5">
    <location>
        <begin position="58"/>
        <end position="378"/>
    </location>
</feature>
<evidence type="ECO:0000256" key="3">
    <source>
        <dbReference type="PROSITE-ProRule" id="PRU00283"/>
    </source>
</evidence>
<dbReference type="InterPro" id="IPR001752">
    <property type="entry name" value="Kinesin_motor_dom"/>
</dbReference>
<keyword evidence="4" id="KW-0493">Microtubule</keyword>
<dbReference type="PANTHER" id="PTHR47971:SF20">
    <property type="entry name" value="KINESIN-LIKE PROTEIN KIF24"/>
    <property type="match status" value="1"/>
</dbReference>
<evidence type="ECO:0000256" key="4">
    <source>
        <dbReference type="RuleBase" id="RU000394"/>
    </source>
</evidence>
<dbReference type="GO" id="GO:0005524">
    <property type="term" value="F:ATP binding"/>
    <property type="evidence" value="ECO:0007669"/>
    <property type="project" value="UniProtKB-UniRule"/>
</dbReference>
<dbReference type="Pfam" id="PF00225">
    <property type="entry name" value="Kinesin"/>
    <property type="match status" value="1"/>
</dbReference>
<keyword evidence="7" id="KW-1185">Reference proteome</keyword>
<dbReference type="InterPro" id="IPR027640">
    <property type="entry name" value="Kinesin-like_fam"/>
</dbReference>
<reference evidence="7" key="1">
    <citation type="journal article" date="2013" name="Nature">
        <title>Pan genome of the phytoplankton Emiliania underpins its global distribution.</title>
        <authorList>
            <person name="Read B.A."/>
            <person name="Kegel J."/>
            <person name="Klute M.J."/>
            <person name="Kuo A."/>
            <person name="Lefebvre S.C."/>
            <person name="Maumus F."/>
            <person name="Mayer C."/>
            <person name="Miller J."/>
            <person name="Monier A."/>
            <person name="Salamov A."/>
            <person name="Young J."/>
            <person name="Aguilar M."/>
            <person name="Claverie J.M."/>
            <person name="Frickenhaus S."/>
            <person name="Gonzalez K."/>
            <person name="Herman E.K."/>
            <person name="Lin Y.C."/>
            <person name="Napier J."/>
            <person name="Ogata H."/>
            <person name="Sarno A.F."/>
            <person name="Shmutz J."/>
            <person name="Schroeder D."/>
            <person name="de Vargas C."/>
            <person name="Verret F."/>
            <person name="von Dassow P."/>
            <person name="Valentin K."/>
            <person name="Van de Peer Y."/>
            <person name="Wheeler G."/>
            <person name="Dacks J.B."/>
            <person name="Delwiche C.F."/>
            <person name="Dyhrman S.T."/>
            <person name="Glockner G."/>
            <person name="John U."/>
            <person name="Richards T."/>
            <person name="Worden A.Z."/>
            <person name="Zhang X."/>
            <person name="Grigoriev I.V."/>
            <person name="Allen A.E."/>
            <person name="Bidle K."/>
            <person name="Borodovsky M."/>
            <person name="Bowler C."/>
            <person name="Brownlee C."/>
            <person name="Cock J.M."/>
            <person name="Elias M."/>
            <person name="Gladyshev V.N."/>
            <person name="Groth M."/>
            <person name="Guda C."/>
            <person name="Hadaegh A."/>
            <person name="Iglesias-Rodriguez M.D."/>
            <person name="Jenkins J."/>
            <person name="Jones B.M."/>
            <person name="Lawson T."/>
            <person name="Leese F."/>
            <person name="Lindquist E."/>
            <person name="Lobanov A."/>
            <person name="Lomsadze A."/>
            <person name="Malik S.B."/>
            <person name="Marsh M.E."/>
            <person name="Mackinder L."/>
            <person name="Mock T."/>
            <person name="Mueller-Roeber B."/>
            <person name="Pagarete A."/>
            <person name="Parker M."/>
            <person name="Probert I."/>
            <person name="Quesneville H."/>
            <person name="Raines C."/>
            <person name="Rensing S.A."/>
            <person name="Riano-Pachon D.M."/>
            <person name="Richier S."/>
            <person name="Rokitta S."/>
            <person name="Shiraiwa Y."/>
            <person name="Soanes D.M."/>
            <person name="van der Giezen M."/>
            <person name="Wahlund T.M."/>
            <person name="Williams B."/>
            <person name="Wilson W."/>
            <person name="Wolfe G."/>
            <person name="Wurch L.L."/>
        </authorList>
    </citation>
    <scope>NUCLEOTIDE SEQUENCE</scope>
</reference>
<dbReference type="OMA" id="EYTTISC"/>
<proteinExistence type="inferred from homology"/>
<dbReference type="InterPro" id="IPR019821">
    <property type="entry name" value="Kinesin_motor_CS"/>
</dbReference>